<reference evidence="3" key="1">
    <citation type="submission" date="2021-02" db="EMBL/GenBank/DDBJ databases">
        <authorList>
            <person name="Nowell W R."/>
        </authorList>
    </citation>
    <scope>NUCLEOTIDE SEQUENCE</scope>
</reference>
<feature type="non-terminal residue" evidence="3">
    <location>
        <position position="1"/>
    </location>
</feature>
<evidence type="ECO:0000256" key="1">
    <source>
        <dbReference type="SAM" id="MobiDB-lite"/>
    </source>
</evidence>
<organism evidence="3 4">
    <name type="scientific">Rotaria magnacalcarata</name>
    <dbReference type="NCBI Taxonomy" id="392030"/>
    <lineage>
        <taxon>Eukaryota</taxon>
        <taxon>Metazoa</taxon>
        <taxon>Spiralia</taxon>
        <taxon>Gnathifera</taxon>
        <taxon>Rotifera</taxon>
        <taxon>Eurotatoria</taxon>
        <taxon>Bdelloidea</taxon>
        <taxon>Philodinida</taxon>
        <taxon>Philodinidae</taxon>
        <taxon>Rotaria</taxon>
    </lineage>
</organism>
<dbReference type="AlphaFoldDB" id="A0A820PD22"/>
<evidence type="ECO:0000313" key="2">
    <source>
        <dbReference type="EMBL" id="CAF4260941.1"/>
    </source>
</evidence>
<feature type="compositionally biased region" description="Polar residues" evidence="1">
    <location>
        <begin position="1"/>
        <end position="37"/>
    </location>
</feature>
<protein>
    <submittedName>
        <fullName evidence="3">Uncharacterized protein</fullName>
    </submittedName>
</protein>
<feature type="region of interest" description="Disordered" evidence="1">
    <location>
        <begin position="1"/>
        <end position="47"/>
    </location>
</feature>
<proteinExistence type="predicted"/>
<gene>
    <name evidence="2" type="ORF">OVN521_LOCUS29557</name>
    <name evidence="3" type="ORF">UXM345_LOCUS38207</name>
</gene>
<evidence type="ECO:0000313" key="4">
    <source>
        <dbReference type="Proteomes" id="UP000663842"/>
    </source>
</evidence>
<feature type="compositionally biased region" description="Basic residues" evidence="1">
    <location>
        <begin position="38"/>
        <end position="47"/>
    </location>
</feature>
<evidence type="ECO:0000313" key="3">
    <source>
        <dbReference type="EMBL" id="CAF4401060.1"/>
    </source>
</evidence>
<accession>A0A820PD22</accession>
<dbReference type="EMBL" id="CAJOBG010009196">
    <property type="protein sequence ID" value="CAF4260941.1"/>
    <property type="molecule type" value="Genomic_DNA"/>
</dbReference>
<dbReference type="Proteomes" id="UP000663866">
    <property type="component" value="Unassembled WGS sequence"/>
</dbReference>
<name>A0A820PD22_9BILA</name>
<keyword evidence="5" id="KW-1185">Reference proteome</keyword>
<sequence length="47" mass="5072">MNSNSSTTSKRTPNSKSINTLTRTTDSNSKNISSALSNKKKTTPGRQ</sequence>
<dbReference type="Proteomes" id="UP000663842">
    <property type="component" value="Unassembled WGS sequence"/>
</dbReference>
<evidence type="ECO:0000313" key="5">
    <source>
        <dbReference type="Proteomes" id="UP000663866"/>
    </source>
</evidence>
<dbReference type="EMBL" id="CAJOBF010024841">
    <property type="protein sequence ID" value="CAF4401060.1"/>
    <property type="molecule type" value="Genomic_DNA"/>
</dbReference>
<comment type="caution">
    <text evidence="3">The sequence shown here is derived from an EMBL/GenBank/DDBJ whole genome shotgun (WGS) entry which is preliminary data.</text>
</comment>